<evidence type="ECO:0000313" key="11">
    <source>
        <dbReference type="RefSeq" id="XP_015587588.1"/>
    </source>
</evidence>
<evidence type="ECO:0000256" key="8">
    <source>
        <dbReference type="ARBA" id="ARBA00023180"/>
    </source>
</evidence>
<keyword evidence="5 9" id="KW-1133">Transmembrane helix</keyword>
<evidence type="ECO:0000256" key="5">
    <source>
        <dbReference type="ARBA" id="ARBA00022989"/>
    </source>
</evidence>
<feature type="transmembrane region" description="Helical" evidence="9">
    <location>
        <begin position="27"/>
        <end position="47"/>
    </location>
</feature>
<keyword evidence="7 9" id="KW-0472">Membrane</keyword>
<gene>
    <name evidence="11" type="primary">LOC107264157</name>
</gene>
<keyword evidence="9" id="KW-0119">Carbohydrate metabolism</keyword>
<keyword evidence="6 9" id="KW-0333">Golgi apparatus</keyword>
<evidence type="ECO:0000256" key="9">
    <source>
        <dbReference type="RuleBase" id="RU364020"/>
    </source>
</evidence>
<dbReference type="GO" id="GO:0016051">
    <property type="term" value="P:carbohydrate biosynthetic process"/>
    <property type="evidence" value="ECO:0007669"/>
    <property type="project" value="InterPro"/>
</dbReference>
<evidence type="ECO:0000256" key="2">
    <source>
        <dbReference type="ARBA" id="ARBA00006339"/>
    </source>
</evidence>
<sequence>MDPIFDVVTGICGWSSFVVHVKSRMQFIKASLCLFAYVCLCVILYKIKEDEFFLWTRRSSDKINRTCDDCGVELIYKNCEETFSQDVKSFKDNEVQNNVIVLQDMAAALQQVSEVCTKYNISSQLNRRHFLYSEIHKAMYCWIRKVASSSFTKLFFDMNNLYVTHDYYKEIDRVTPKTEARLQTLIDQPNLFKFLIVRHPFERIVSAYRDRIEDNSKYTAQAWIYVPKIFSLTRPQLFYSSIATGGVLEKIYHRNRRLKLIPSFKEFITWLLEESVSVDDVHWDQYHLHCSACDINYNFILKLENHTIDQIDDIFLKLQLNKKNVYLPRLEETHNGVTDFDQTCSYFKNLSQDAAFQLYERYKIDFEMFNYDYEKYVECAKGEN</sequence>
<reference evidence="11" key="1">
    <citation type="submission" date="2025-08" db="UniProtKB">
        <authorList>
            <consortium name="RefSeq"/>
        </authorList>
    </citation>
    <scope>IDENTIFICATION</scope>
</reference>
<dbReference type="Proteomes" id="UP000694920">
    <property type="component" value="Unplaced"/>
</dbReference>
<dbReference type="KEGG" id="ccin:107264157"/>
<organism evidence="10 11">
    <name type="scientific">Cephus cinctus</name>
    <name type="common">Wheat stem sawfly</name>
    <dbReference type="NCBI Taxonomy" id="211228"/>
    <lineage>
        <taxon>Eukaryota</taxon>
        <taxon>Metazoa</taxon>
        <taxon>Ecdysozoa</taxon>
        <taxon>Arthropoda</taxon>
        <taxon>Hexapoda</taxon>
        <taxon>Insecta</taxon>
        <taxon>Pterygota</taxon>
        <taxon>Neoptera</taxon>
        <taxon>Endopterygota</taxon>
        <taxon>Hymenoptera</taxon>
        <taxon>Cephoidea</taxon>
        <taxon>Cephidae</taxon>
        <taxon>Cephus</taxon>
    </lineage>
</organism>
<dbReference type="EC" id="2.8.2.-" evidence="9"/>
<keyword evidence="3 9" id="KW-0808">Transferase</keyword>
<evidence type="ECO:0000256" key="3">
    <source>
        <dbReference type="ARBA" id="ARBA00022679"/>
    </source>
</evidence>
<dbReference type="AlphaFoldDB" id="A0AAJ7FEC6"/>
<dbReference type="GO" id="GO:0000139">
    <property type="term" value="C:Golgi membrane"/>
    <property type="evidence" value="ECO:0007669"/>
    <property type="project" value="UniProtKB-SubCell"/>
</dbReference>
<dbReference type="PANTHER" id="PTHR12137:SF54">
    <property type="entry name" value="CARBOHYDRATE SULFOTRANSFERASE"/>
    <property type="match status" value="1"/>
</dbReference>
<evidence type="ECO:0000256" key="6">
    <source>
        <dbReference type="ARBA" id="ARBA00023034"/>
    </source>
</evidence>
<comment type="similarity">
    <text evidence="2 9">Belongs to the sulfotransferase 2 family.</text>
</comment>
<keyword evidence="9" id="KW-0735">Signal-anchor</keyword>
<evidence type="ECO:0000256" key="4">
    <source>
        <dbReference type="ARBA" id="ARBA00022692"/>
    </source>
</evidence>
<name>A0AAJ7FEC6_CEPCN</name>
<dbReference type="PANTHER" id="PTHR12137">
    <property type="entry name" value="CARBOHYDRATE SULFOTRANSFERASE"/>
    <property type="match status" value="1"/>
</dbReference>
<dbReference type="GO" id="GO:0008146">
    <property type="term" value="F:sulfotransferase activity"/>
    <property type="evidence" value="ECO:0007669"/>
    <property type="project" value="InterPro"/>
</dbReference>
<keyword evidence="10" id="KW-1185">Reference proteome</keyword>
<evidence type="ECO:0000313" key="10">
    <source>
        <dbReference type="Proteomes" id="UP000694920"/>
    </source>
</evidence>
<evidence type="ECO:0000256" key="1">
    <source>
        <dbReference type="ARBA" id="ARBA00004323"/>
    </source>
</evidence>
<dbReference type="InterPro" id="IPR018011">
    <property type="entry name" value="Carb_sulfotrans_8-10"/>
</dbReference>
<dbReference type="InterPro" id="IPR005331">
    <property type="entry name" value="Sulfotransferase"/>
</dbReference>
<dbReference type="RefSeq" id="XP_015587588.1">
    <property type="nucleotide sequence ID" value="XM_015732102.2"/>
</dbReference>
<dbReference type="GeneID" id="107264157"/>
<accession>A0AAJ7FEC6</accession>
<comment type="subcellular location">
    <subcellularLocation>
        <location evidence="1 9">Golgi apparatus membrane</location>
        <topology evidence="1 9">Single-pass type II membrane protein</topology>
    </subcellularLocation>
</comment>
<keyword evidence="4 9" id="KW-0812">Transmembrane</keyword>
<keyword evidence="8 9" id="KW-0325">Glycoprotein</keyword>
<proteinExistence type="inferred from homology"/>
<dbReference type="Pfam" id="PF03567">
    <property type="entry name" value="Sulfotransfer_2"/>
    <property type="match status" value="1"/>
</dbReference>
<protein>
    <recommendedName>
        <fullName evidence="9">Carbohydrate sulfotransferase</fullName>
        <ecNumber evidence="9">2.8.2.-</ecNumber>
    </recommendedName>
</protein>
<evidence type="ECO:0000256" key="7">
    <source>
        <dbReference type="ARBA" id="ARBA00023136"/>
    </source>
</evidence>